<evidence type="ECO:0000313" key="2">
    <source>
        <dbReference type="EMBL" id="CCA77191.1"/>
    </source>
</evidence>
<evidence type="ECO:0008006" key="4">
    <source>
        <dbReference type="Google" id="ProtNLM"/>
    </source>
</evidence>
<dbReference type="OrthoDB" id="3264190at2759"/>
<dbReference type="AlphaFoldDB" id="G4U0U8"/>
<feature type="transmembrane region" description="Helical" evidence="1">
    <location>
        <begin position="36"/>
        <end position="59"/>
    </location>
</feature>
<proteinExistence type="predicted"/>
<organism evidence="2 3">
    <name type="scientific">Serendipita indica (strain DSM 11827)</name>
    <name type="common">Root endophyte fungus</name>
    <name type="synonym">Piriformospora indica</name>
    <dbReference type="NCBI Taxonomy" id="1109443"/>
    <lineage>
        <taxon>Eukaryota</taxon>
        <taxon>Fungi</taxon>
        <taxon>Dikarya</taxon>
        <taxon>Basidiomycota</taxon>
        <taxon>Agaricomycotina</taxon>
        <taxon>Agaricomycetes</taxon>
        <taxon>Sebacinales</taxon>
        <taxon>Serendipitaceae</taxon>
        <taxon>Serendipita</taxon>
    </lineage>
</organism>
<reference evidence="2 3" key="1">
    <citation type="journal article" date="2011" name="PLoS Pathog.">
        <title>Endophytic Life Strategies Decoded by Genome and Transcriptome Analyses of the Mutualistic Root Symbiont Piriformospora indica.</title>
        <authorList>
            <person name="Zuccaro A."/>
            <person name="Lahrmann U."/>
            <person name="Guldener U."/>
            <person name="Langen G."/>
            <person name="Pfiffi S."/>
            <person name="Biedenkopf D."/>
            <person name="Wong P."/>
            <person name="Samans B."/>
            <person name="Grimm C."/>
            <person name="Basiewicz M."/>
            <person name="Murat C."/>
            <person name="Martin F."/>
            <person name="Kogel K.H."/>
        </authorList>
    </citation>
    <scope>NUCLEOTIDE SEQUENCE [LARGE SCALE GENOMIC DNA]</scope>
    <source>
        <strain evidence="2 3">DSM 11827</strain>
    </source>
</reference>
<dbReference type="HOGENOM" id="CLU_131089_0_0_1"/>
<comment type="caution">
    <text evidence="2">The sequence shown here is derived from an EMBL/GenBank/DDBJ whole genome shotgun (WGS) entry which is preliminary data.</text>
</comment>
<feature type="transmembrane region" description="Helical" evidence="1">
    <location>
        <begin position="65"/>
        <end position="90"/>
    </location>
</feature>
<feature type="transmembrane region" description="Helical" evidence="1">
    <location>
        <begin position="6"/>
        <end position="24"/>
    </location>
</feature>
<keyword evidence="1" id="KW-1133">Transmembrane helix</keyword>
<dbReference type="InParanoid" id="G4U0U8"/>
<protein>
    <recommendedName>
        <fullName evidence="4">Transmembrane protein</fullName>
    </recommendedName>
</protein>
<keyword evidence="1" id="KW-0472">Membrane</keyword>
<name>G4U0U8_SERID</name>
<dbReference type="Proteomes" id="UP000007148">
    <property type="component" value="Unassembled WGS sequence"/>
</dbReference>
<keyword evidence="1" id="KW-0812">Transmembrane</keyword>
<sequence>MGFVWIPSMVFETSMFLITIFKLYQQRSGPHGASIGLSTNLFYVLFRDGASYYVIIMALRTWNLFAWAALPSSLAYTGIFILWSVMSIAVMRLQLNLIKAADPSVILTGPSKGPTDVSLSALNSGQVSGQIPRFVAPGGIGNGRRTNEPLSTFFSDEVDVYGDYASNGPQARRWY</sequence>
<accession>G4U0U8</accession>
<evidence type="ECO:0000313" key="3">
    <source>
        <dbReference type="Proteomes" id="UP000007148"/>
    </source>
</evidence>
<keyword evidence="3" id="KW-1185">Reference proteome</keyword>
<dbReference type="EMBL" id="CAFZ01001352">
    <property type="protein sequence ID" value="CCA77191.1"/>
    <property type="molecule type" value="Genomic_DNA"/>
</dbReference>
<evidence type="ECO:0000256" key="1">
    <source>
        <dbReference type="SAM" id="Phobius"/>
    </source>
</evidence>
<gene>
    <name evidence="2" type="ORF">PIIN_11173</name>
</gene>